<dbReference type="InterPro" id="IPR051549">
    <property type="entry name" value="PEP_Utilizing_Enz"/>
</dbReference>
<sequence>MYIDFLYYMKVLAVATITFIIYRLLILENKEKTKDHYTRPAWNFFLKKMYAEYVLNKNKKRQLKFIKELRKYESETPKLLPNEDSTDSQKIFGTDHDGNSLLIKFIRRKHRIAEIWMILRLKCDNKFETYTLPDHPHTKIPNAHPNMFEGSGLKIECLVPYSRWRITYAGMLRKGISQTLSDDESDFQFVKLNLIWTAASNPSFWPYEWNTGLIASALATEKWRDGKWSSLINLNDAGGYDQFGACRGQVRIYEKNYDAYMEGLLPKAEIKELNLPGLRKRRWGPHKNENVHRTGVIIGSMKDGTVLEVGAFSSKIGVTHSQFGSVRNCNGDVMPIKWTDFHLASLGEYQDKLPQATIVQIKAGDHSFIAVVTFKNNEKVPLFGGYVGEKWNAFVVPVDIVCNCVRGYGVAVFWYPRNIRHFEYEDIPTKIKRIFNRNDLPSPEKQILSFADKEAQSVLVSGGKGCSLATLRRIQESKGGDLLDPRSRSFHVFNALVDNLSTPALRRSMRAKQLMESEQPRTGRQRSGSITKTIFHDPNDVDTPDFFVAQGFVVSVSAFDEHVKNNVEISNALKEMEDIAYEKTVGSLEEACKKVQIAFTSTKIDDKLKEAMIPKLEQINYDLQARFAVRSSGVTEDAEELSAAGQNQTFLGLKTNEEVFEAIVKCWASLFSFQSTLYRKQNIQPVNSSMAVVVQKMVVAESAGVLFSRHFLSGDPSVIVITANFGLGESVVSAKSEPDTYLIKQNYKGDEFKLLAAIPGDKKYIIEMDDSSAVTETELDEENRKKLCLSEDTVLRLAKLSTILEKFFGSPRDIEFAITKDKRIFLLQSRAITALNNFTDYEIAHETDSAVMGSYDIYTRANVGEVLSGAISKLSNSLITEKFEQKNLEMLGVLYSPLYRKIYATFNDTIFMEAYNQFLKTMGNEPSVMNKAMSFSVFGGDIFEQYPNLMEIMGHRNTFTNKFKAGMGQMKFMAYSMYTIDKYRKYPIKALEKMKIRLSEQSLLKYKTSSEILDLVIQEIKNYAIIIDAHMYVSSYSAIYNAFIFSVLTKGSKELTTEHQRDVTLILGTIGNVESANIPEMIQQLAESIKASGKENELLEIDNQSCPEWLETNDIESYNLFKKFMERHGHRALKEFDLISKTWEMEPEKVIEMIKTNLRISPNTSSNNSSEVDIEDIIDKLKTPITNLSRRLLRFMIVRCRNGVQYRETAKSMLIECVNELRRGVIHLSQKMVHEGLLPDKDLIYHLSVQEIKAVIKNKEVSLIQKAIRRQKMIEVHNQFLFEEICFGLPKPMSDMNDPVQIEEGDILVKGMPVCSGRVTARACVIKNFSEIHKLQKGDILITFCTDIAWSPYFNVISGICTEIGGLISHGAVVARECNLPCIVGAKWATDKIKHGDKITLDADVGTIIRAT</sequence>
<dbReference type="InterPro" id="IPR013815">
    <property type="entry name" value="ATP_grasp_subdomain_1"/>
</dbReference>
<dbReference type="Pfam" id="PF00391">
    <property type="entry name" value="PEP-utilizers"/>
    <property type="match status" value="1"/>
</dbReference>
<evidence type="ECO:0000313" key="6">
    <source>
        <dbReference type="Proteomes" id="UP001153620"/>
    </source>
</evidence>
<dbReference type="GO" id="GO:0016301">
    <property type="term" value="F:kinase activity"/>
    <property type="evidence" value="ECO:0007669"/>
    <property type="project" value="InterPro"/>
</dbReference>
<dbReference type="Gene3D" id="3.30.1490.20">
    <property type="entry name" value="ATP-grasp fold, A domain"/>
    <property type="match status" value="1"/>
</dbReference>
<dbReference type="InterPro" id="IPR036637">
    <property type="entry name" value="Phosphohistidine_dom_sf"/>
</dbReference>
<dbReference type="EMBL" id="OU895878">
    <property type="protein sequence ID" value="CAG9805010.1"/>
    <property type="molecule type" value="Genomic_DNA"/>
</dbReference>
<dbReference type="Proteomes" id="UP001153620">
    <property type="component" value="Chromosome 2"/>
</dbReference>
<comment type="similarity">
    <text evidence="1">Belongs to the PEP-utilizing enzyme family.</text>
</comment>
<gene>
    <name evidence="5" type="ORF">CHIRRI_LOCUS7887</name>
</gene>
<organism evidence="5 6">
    <name type="scientific">Chironomus riparius</name>
    <dbReference type="NCBI Taxonomy" id="315576"/>
    <lineage>
        <taxon>Eukaryota</taxon>
        <taxon>Metazoa</taxon>
        <taxon>Ecdysozoa</taxon>
        <taxon>Arthropoda</taxon>
        <taxon>Hexapoda</taxon>
        <taxon>Insecta</taxon>
        <taxon>Pterygota</taxon>
        <taxon>Neoptera</taxon>
        <taxon>Endopterygota</taxon>
        <taxon>Diptera</taxon>
        <taxon>Nematocera</taxon>
        <taxon>Chironomoidea</taxon>
        <taxon>Chironomidae</taxon>
        <taxon>Chironominae</taxon>
        <taxon>Chironomus</taxon>
    </lineage>
</organism>
<dbReference type="SUPFAM" id="SSF56059">
    <property type="entry name" value="Glutathione synthetase ATP-binding domain-like"/>
    <property type="match status" value="1"/>
</dbReference>
<reference evidence="5" key="2">
    <citation type="submission" date="2022-10" db="EMBL/GenBank/DDBJ databases">
        <authorList>
            <consortium name="ENA_rothamsted_submissions"/>
            <consortium name="culmorum"/>
            <person name="King R."/>
        </authorList>
    </citation>
    <scope>NUCLEOTIDE SEQUENCE</scope>
</reference>
<evidence type="ECO:0008006" key="7">
    <source>
        <dbReference type="Google" id="ProtNLM"/>
    </source>
</evidence>
<evidence type="ECO:0000256" key="1">
    <source>
        <dbReference type="ARBA" id="ARBA00007837"/>
    </source>
</evidence>
<keyword evidence="2" id="KW-0472">Membrane</keyword>
<dbReference type="Pfam" id="PF01326">
    <property type="entry name" value="PPDK_N"/>
    <property type="match status" value="1"/>
</dbReference>
<keyword evidence="2" id="KW-1133">Transmembrane helix</keyword>
<reference evidence="5" key="1">
    <citation type="submission" date="2022-01" db="EMBL/GenBank/DDBJ databases">
        <authorList>
            <person name="King R."/>
        </authorList>
    </citation>
    <scope>NUCLEOTIDE SEQUENCE</scope>
</reference>
<dbReference type="SUPFAM" id="SSF52009">
    <property type="entry name" value="Phosphohistidine domain"/>
    <property type="match status" value="1"/>
</dbReference>
<name>A0A9N9WQI8_9DIPT</name>
<dbReference type="GO" id="GO:0005524">
    <property type="term" value="F:ATP binding"/>
    <property type="evidence" value="ECO:0007669"/>
    <property type="project" value="InterPro"/>
</dbReference>
<evidence type="ECO:0000259" key="3">
    <source>
        <dbReference type="Pfam" id="PF00391"/>
    </source>
</evidence>
<dbReference type="InterPro" id="IPR008279">
    <property type="entry name" value="PEP-util_enz_mobile_dom"/>
</dbReference>
<evidence type="ECO:0000259" key="4">
    <source>
        <dbReference type="Pfam" id="PF01326"/>
    </source>
</evidence>
<feature type="domain" description="PEP-utilising enzyme mobile" evidence="3">
    <location>
        <begin position="1336"/>
        <end position="1406"/>
    </location>
</feature>
<dbReference type="OrthoDB" id="6123450at2759"/>
<dbReference type="PANTHER" id="PTHR43615:SF1">
    <property type="entry name" value="PPDK_N DOMAIN-CONTAINING PROTEIN"/>
    <property type="match status" value="1"/>
</dbReference>
<feature type="domain" description="Pyruvate phosphate dikinase AMP/ATP-binding" evidence="4">
    <location>
        <begin position="548"/>
        <end position="841"/>
    </location>
</feature>
<dbReference type="Gene3D" id="3.50.30.10">
    <property type="entry name" value="Phosphohistidine domain"/>
    <property type="match status" value="1"/>
</dbReference>
<dbReference type="InterPro" id="IPR002192">
    <property type="entry name" value="PPDK_AMP/ATP-bd"/>
</dbReference>
<evidence type="ECO:0000256" key="2">
    <source>
        <dbReference type="SAM" id="Phobius"/>
    </source>
</evidence>
<proteinExistence type="inferred from homology"/>
<keyword evidence="2" id="KW-0812">Transmembrane</keyword>
<keyword evidence="6" id="KW-1185">Reference proteome</keyword>
<dbReference type="PANTHER" id="PTHR43615">
    <property type="entry name" value="PHOSPHOENOLPYRUVATE SYNTHASE-RELATED"/>
    <property type="match status" value="1"/>
</dbReference>
<evidence type="ECO:0000313" key="5">
    <source>
        <dbReference type="EMBL" id="CAG9805010.1"/>
    </source>
</evidence>
<feature type="transmembrane region" description="Helical" evidence="2">
    <location>
        <begin position="7"/>
        <end position="25"/>
    </location>
</feature>
<dbReference type="Gene3D" id="3.30.470.20">
    <property type="entry name" value="ATP-grasp fold, B domain"/>
    <property type="match status" value="1"/>
</dbReference>
<protein>
    <recommendedName>
        <fullName evidence="7">Phosphoenolpyruvate synthase</fullName>
    </recommendedName>
</protein>
<accession>A0A9N9WQI8</accession>